<feature type="chain" id="PRO_5042076835" description="Secreted protein" evidence="1">
    <location>
        <begin position="28"/>
        <end position="137"/>
    </location>
</feature>
<accession>A0AAE1C771</accession>
<proteinExistence type="predicted"/>
<evidence type="ECO:0008006" key="4">
    <source>
        <dbReference type="Google" id="ProtNLM"/>
    </source>
</evidence>
<dbReference type="Proteomes" id="UP001270362">
    <property type="component" value="Unassembled WGS sequence"/>
</dbReference>
<evidence type="ECO:0000313" key="2">
    <source>
        <dbReference type="EMBL" id="KAK3681064.1"/>
    </source>
</evidence>
<protein>
    <recommendedName>
        <fullName evidence="4">Secreted protein</fullName>
    </recommendedName>
</protein>
<evidence type="ECO:0000256" key="1">
    <source>
        <dbReference type="SAM" id="SignalP"/>
    </source>
</evidence>
<comment type="caution">
    <text evidence="2">The sequence shown here is derived from an EMBL/GenBank/DDBJ whole genome shotgun (WGS) entry which is preliminary data.</text>
</comment>
<reference evidence="2" key="1">
    <citation type="journal article" date="2023" name="Mol. Phylogenet. Evol.">
        <title>Genome-scale phylogeny and comparative genomics of the fungal order Sordariales.</title>
        <authorList>
            <person name="Hensen N."/>
            <person name="Bonometti L."/>
            <person name="Westerberg I."/>
            <person name="Brannstrom I.O."/>
            <person name="Guillou S."/>
            <person name="Cros-Aarteil S."/>
            <person name="Calhoun S."/>
            <person name="Haridas S."/>
            <person name="Kuo A."/>
            <person name="Mondo S."/>
            <person name="Pangilinan J."/>
            <person name="Riley R."/>
            <person name="LaButti K."/>
            <person name="Andreopoulos B."/>
            <person name="Lipzen A."/>
            <person name="Chen C."/>
            <person name="Yan M."/>
            <person name="Daum C."/>
            <person name="Ng V."/>
            <person name="Clum A."/>
            <person name="Steindorff A."/>
            <person name="Ohm R.A."/>
            <person name="Martin F."/>
            <person name="Silar P."/>
            <person name="Natvig D.O."/>
            <person name="Lalanne C."/>
            <person name="Gautier V."/>
            <person name="Ament-Velasquez S.L."/>
            <person name="Kruys A."/>
            <person name="Hutchinson M.I."/>
            <person name="Powell A.J."/>
            <person name="Barry K."/>
            <person name="Miller A.N."/>
            <person name="Grigoriev I.V."/>
            <person name="Debuchy R."/>
            <person name="Gladieux P."/>
            <person name="Hiltunen Thoren M."/>
            <person name="Johannesson H."/>
        </authorList>
    </citation>
    <scope>NUCLEOTIDE SEQUENCE</scope>
    <source>
        <strain evidence="2">CBS 314.62</strain>
    </source>
</reference>
<dbReference type="AlphaFoldDB" id="A0AAE1C771"/>
<sequence length="137" mass="15222">MGGGQFRAVVVCHLGFAFALVLRATRARRPAEDGEGVGFGAPVIMGGGLFAPGWRDRPQPGKHLDHLWPGRAQPRRVEKVPGVVVGAQLQRSHWPPHQLRDALVVLERGRQPETQWWEEGGPVGRVVRFVFFFVFVV</sequence>
<dbReference type="EMBL" id="JAULSO010000008">
    <property type="protein sequence ID" value="KAK3681064.1"/>
    <property type="molecule type" value="Genomic_DNA"/>
</dbReference>
<organism evidence="2 3">
    <name type="scientific">Podospora appendiculata</name>
    <dbReference type="NCBI Taxonomy" id="314037"/>
    <lineage>
        <taxon>Eukaryota</taxon>
        <taxon>Fungi</taxon>
        <taxon>Dikarya</taxon>
        <taxon>Ascomycota</taxon>
        <taxon>Pezizomycotina</taxon>
        <taxon>Sordariomycetes</taxon>
        <taxon>Sordariomycetidae</taxon>
        <taxon>Sordariales</taxon>
        <taxon>Podosporaceae</taxon>
        <taxon>Podospora</taxon>
    </lineage>
</organism>
<keyword evidence="1" id="KW-0732">Signal</keyword>
<gene>
    <name evidence="2" type="ORF">B0T22DRAFT_473829</name>
</gene>
<reference evidence="2" key="2">
    <citation type="submission" date="2023-06" db="EMBL/GenBank/DDBJ databases">
        <authorList>
            <consortium name="Lawrence Berkeley National Laboratory"/>
            <person name="Haridas S."/>
            <person name="Hensen N."/>
            <person name="Bonometti L."/>
            <person name="Westerberg I."/>
            <person name="Brannstrom I.O."/>
            <person name="Guillou S."/>
            <person name="Cros-Aarteil S."/>
            <person name="Calhoun S."/>
            <person name="Kuo A."/>
            <person name="Mondo S."/>
            <person name="Pangilinan J."/>
            <person name="Riley R."/>
            <person name="Labutti K."/>
            <person name="Andreopoulos B."/>
            <person name="Lipzen A."/>
            <person name="Chen C."/>
            <person name="Yanf M."/>
            <person name="Daum C."/>
            <person name="Ng V."/>
            <person name="Clum A."/>
            <person name="Steindorff A."/>
            <person name="Ohm R."/>
            <person name="Martin F."/>
            <person name="Silar P."/>
            <person name="Natvig D."/>
            <person name="Lalanne C."/>
            <person name="Gautier V."/>
            <person name="Ament-Velasquez S.L."/>
            <person name="Kruys A."/>
            <person name="Hutchinson M.I."/>
            <person name="Powell A.J."/>
            <person name="Barry K."/>
            <person name="Miller A.N."/>
            <person name="Grigoriev I.V."/>
            <person name="Debuchy R."/>
            <person name="Gladieux P."/>
            <person name="Thoren M.H."/>
            <person name="Johannesson H."/>
        </authorList>
    </citation>
    <scope>NUCLEOTIDE SEQUENCE</scope>
    <source>
        <strain evidence="2">CBS 314.62</strain>
    </source>
</reference>
<keyword evidence="3" id="KW-1185">Reference proteome</keyword>
<evidence type="ECO:0000313" key="3">
    <source>
        <dbReference type="Proteomes" id="UP001270362"/>
    </source>
</evidence>
<feature type="signal peptide" evidence="1">
    <location>
        <begin position="1"/>
        <end position="27"/>
    </location>
</feature>
<name>A0AAE1C771_9PEZI</name>